<dbReference type="EC" id="2.7.7.89" evidence="7"/>
<dbReference type="GO" id="GO:0005829">
    <property type="term" value="C:cytosol"/>
    <property type="evidence" value="ECO:0007669"/>
    <property type="project" value="TreeGrafter"/>
</dbReference>
<dbReference type="Pfam" id="PF03710">
    <property type="entry name" value="GlnE"/>
    <property type="match status" value="2"/>
</dbReference>
<comment type="cofactor">
    <cofactor evidence="7">
        <name>Mg(2+)</name>
        <dbReference type="ChEBI" id="CHEBI:18420"/>
    </cofactor>
</comment>
<evidence type="ECO:0000313" key="11">
    <source>
        <dbReference type="Proteomes" id="UP000243900"/>
    </source>
</evidence>
<keyword evidence="11" id="KW-1185">Reference proteome</keyword>
<comment type="similarity">
    <text evidence="7">Belongs to the GlnE family.</text>
</comment>
<dbReference type="Proteomes" id="UP000243900">
    <property type="component" value="Unassembled WGS sequence"/>
</dbReference>
<evidence type="ECO:0000259" key="9">
    <source>
        <dbReference type="Pfam" id="PF08335"/>
    </source>
</evidence>
<comment type="catalytic activity">
    <reaction evidence="7">
        <text>[glutamine synthetase]-O(4)-(5'-adenylyl)-L-tyrosine + phosphate = [glutamine synthetase]-L-tyrosine + ADP</text>
        <dbReference type="Rhea" id="RHEA:43716"/>
        <dbReference type="Rhea" id="RHEA-COMP:10660"/>
        <dbReference type="Rhea" id="RHEA-COMP:10661"/>
        <dbReference type="ChEBI" id="CHEBI:43474"/>
        <dbReference type="ChEBI" id="CHEBI:46858"/>
        <dbReference type="ChEBI" id="CHEBI:83624"/>
        <dbReference type="ChEBI" id="CHEBI:456216"/>
        <dbReference type="EC" id="2.7.7.89"/>
    </reaction>
</comment>
<dbReference type="GO" id="GO:0047388">
    <property type="term" value="F:[glutamine synthetase]-adenylyl-L-tyrosine phosphorylase activity"/>
    <property type="evidence" value="ECO:0007669"/>
    <property type="project" value="UniProtKB-EC"/>
</dbReference>
<dbReference type="Pfam" id="PF08335">
    <property type="entry name" value="GlnD_UR_UTase"/>
    <property type="match status" value="2"/>
</dbReference>
<evidence type="ECO:0000256" key="5">
    <source>
        <dbReference type="ARBA" id="ARBA00022842"/>
    </source>
</evidence>
<organism evidence="10 11">
    <name type="scientific">Amnimonas aquatica</name>
    <dbReference type="NCBI Taxonomy" id="2094561"/>
    <lineage>
        <taxon>Bacteria</taxon>
        <taxon>Pseudomonadati</taxon>
        <taxon>Pseudomonadota</taxon>
        <taxon>Gammaproteobacteria</taxon>
        <taxon>Moraxellales</taxon>
        <taxon>Moraxellaceae</taxon>
        <taxon>Amnimonas</taxon>
    </lineage>
</organism>
<keyword evidence="5 7" id="KW-0460">Magnesium</keyword>
<dbReference type="EC" id="2.7.7.42" evidence="7"/>
<dbReference type="FunFam" id="3.30.460.10:FF:000009">
    <property type="entry name" value="Bifunctional glutamine synthetase adenylyltransferase/adenylyl-removing enzyme"/>
    <property type="match status" value="1"/>
</dbReference>
<dbReference type="GO" id="GO:0000287">
    <property type="term" value="F:magnesium ion binding"/>
    <property type="evidence" value="ECO:0007669"/>
    <property type="project" value="UniProtKB-UniRule"/>
</dbReference>
<comment type="catalytic activity">
    <reaction evidence="7">
        <text>[glutamine synthetase]-L-tyrosine + ATP = [glutamine synthetase]-O(4)-(5'-adenylyl)-L-tyrosine + diphosphate</text>
        <dbReference type="Rhea" id="RHEA:18589"/>
        <dbReference type="Rhea" id="RHEA-COMP:10660"/>
        <dbReference type="Rhea" id="RHEA-COMP:10661"/>
        <dbReference type="ChEBI" id="CHEBI:30616"/>
        <dbReference type="ChEBI" id="CHEBI:33019"/>
        <dbReference type="ChEBI" id="CHEBI:46858"/>
        <dbReference type="ChEBI" id="CHEBI:83624"/>
        <dbReference type="EC" id="2.7.7.42"/>
    </reaction>
</comment>
<evidence type="ECO:0000256" key="7">
    <source>
        <dbReference type="HAMAP-Rule" id="MF_00802"/>
    </source>
</evidence>
<dbReference type="FunFam" id="1.20.120.330:FF:000005">
    <property type="entry name" value="Bifunctional glutamine synthetase adenylyltransferase/adenylyl-removing enzyme"/>
    <property type="match status" value="1"/>
</dbReference>
<sequence>MPMSVWSQAAELSPWLAERLERLGEAELDVLAARLEQDMPDEAWLPHVQAAVAALPAPGSRPLPELARGPDPAWQAALRQLRQREQMRFVARDLLRRCPLVTLTRELSAFADAVLAVALAAAEAELAALHGRPVGAGSGRIQQLVVLGLGKLGGHELNLSSDIDLIFAYDEDGETDGARSIGNQEFFIKVGQRIIQLLDPVMADGFVFRVDMRLRPWGDGSALATSFDAMELYYERHGREWERYALIKARVCAGDLRAGEQLLKSLKPFVYRRYIDFGAFESLRDMKAMIEREVRRHDRDDNIKLGAGGIREVEFIAQAFQLIRGGVDSALQERELLKVLPLLADRQLLPAAAVDELVTAYGFLRDSEHRIQALHDQQTQTLPAADDDRLRLARAMGFADWGAYVSALACQREIVHGHFRDVIVARDAAEPQVPAPESWPEPVRALLASRAVAQLTGTARDRFDRLLPLLVHACLAHENGDLALLRIMPLIEATLRRSAYLVLLIENQDALQRLIDLCAASPWIAESLARYPVLLDELLNAATLFAPPSRDDLVAELRAQLTRVPEDDLERQMDVLRIFQKGQVLRVAASDLKGTLPLMKISDSLTWIAEAVLQEVLNLAWRQLTAKHGRPLRVDGTPCDPDFVIVGYGKLGGLELGYGSDLDLVFLHDGDPQRDSDGERPLDGASFFARLGQRIIHLLTTAMATGQLYDVDMRLRPSGSSGLLVTSLSGFSQYQREHAWAWEHQALIRARVVAGDTRLAARFDAVRAEVLARARDRETLRHEVVEMRDKMRGHLAPKDGIDLKHSPGGLVDLEFLVQYLTLAHAHDFPALTRWPDNVRLLDTLAEAGVLSSQDAEGLKAAYLALRARGHRRALARVDRILGEGELVAERTLVRTQWARFMTGGAA</sequence>
<feature type="region of interest" description="Adenylyl removase" evidence="7">
    <location>
        <begin position="1"/>
        <end position="425"/>
    </location>
</feature>
<dbReference type="HAMAP" id="MF_00802">
    <property type="entry name" value="GlnE"/>
    <property type="match status" value="1"/>
</dbReference>
<evidence type="ECO:0000256" key="1">
    <source>
        <dbReference type="ARBA" id="ARBA00022679"/>
    </source>
</evidence>
<proteinExistence type="inferred from homology"/>
<dbReference type="AlphaFoldDB" id="A0A2P6ASS1"/>
<dbReference type="GO" id="GO:0005524">
    <property type="term" value="F:ATP binding"/>
    <property type="evidence" value="ECO:0007669"/>
    <property type="project" value="UniProtKB-UniRule"/>
</dbReference>
<dbReference type="InterPro" id="IPR023057">
    <property type="entry name" value="GlnE"/>
</dbReference>
<dbReference type="EMBL" id="PTQZ01000089">
    <property type="protein sequence ID" value="PQA43997.1"/>
    <property type="molecule type" value="Genomic_DNA"/>
</dbReference>
<evidence type="ECO:0000256" key="4">
    <source>
        <dbReference type="ARBA" id="ARBA00022840"/>
    </source>
</evidence>
<comment type="caution">
    <text evidence="10">The sequence shown here is derived from an EMBL/GenBank/DDBJ whole genome shotgun (WGS) entry which is preliminary data.</text>
</comment>
<dbReference type="PANTHER" id="PTHR30621:SF0">
    <property type="entry name" value="BIFUNCTIONAL GLUTAMINE SYNTHETASE ADENYLYLTRANSFERASE_ADENYLYL-REMOVING ENZYME"/>
    <property type="match status" value="1"/>
</dbReference>
<comment type="function">
    <text evidence="7">Involved in the regulation of glutamine synthetase GlnA, a key enzyme in the process to assimilate ammonia. When cellular nitrogen levels are high, the C-terminal adenylyl transferase (AT) inactivates GlnA by covalent transfer of an adenylyl group from ATP to specific tyrosine residue of GlnA, thus reducing its activity. Conversely, when nitrogen levels are low, the N-terminal adenylyl removase (AR) activates GlnA by removing the adenylyl group by phosphorolysis, increasing its activity. The regulatory region of GlnE binds the signal transduction protein PII (GlnB) which indicates the nitrogen status of the cell.</text>
</comment>
<dbReference type="Gene3D" id="1.20.120.330">
    <property type="entry name" value="Nucleotidyltransferases domain 2"/>
    <property type="match status" value="2"/>
</dbReference>
<feature type="domain" description="Glutamate-ammonia ligase adenylyltransferase repeated" evidence="8">
    <location>
        <begin position="72"/>
        <end position="263"/>
    </location>
</feature>
<feature type="domain" description="PII-uridylyltransferase/Glutamine-synthetase adenylyltransferase" evidence="9">
    <location>
        <begin position="798"/>
        <end position="868"/>
    </location>
</feature>
<feature type="domain" description="PII-uridylyltransferase/Glutamine-synthetase adenylyltransferase" evidence="9">
    <location>
        <begin position="284"/>
        <end position="422"/>
    </location>
</feature>
<keyword evidence="3 7" id="KW-0547">Nucleotide-binding</keyword>
<dbReference type="GO" id="GO:0000820">
    <property type="term" value="P:regulation of glutamine family amino acid metabolic process"/>
    <property type="evidence" value="ECO:0007669"/>
    <property type="project" value="UniProtKB-UniRule"/>
</dbReference>
<dbReference type="InterPro" id="IPR043519">
    <property type="entry name" value="NT_sf"/>
</dbReference>
<keyword evidence="2 7" id="KW-0548">Nucleotidyltransferase</keyword>
<dbReference type="InterPro" id="IPR013546">
    <property type="entry name" value="PII_UdlTrfase/GS_AdlTrfase"/>
</dbReference>
<dbReference type="GO" id="GO:0008882">
    <property type="term" value="F:[glutamate-ammonia-ligase] adenylyltransferase activity"/>
    <property type="evidence" value="ECO:0007669"/>
    <property type="project" value="UniProtKB-UniRule"/>
</dbReference>
<reference evidence="11" key="1">
    <citation type="submission" date="2018-02" db="EMBL/GenBank/DDBJ databases">
        <title>Genome sequencing of Solimonas sp. HR-BB.</title>
        <authorList>
            <person name="Lee Y."/>
            <person name="Jeon C.O."/>
        </authorList>
    </citation>
    <scope>NUCLEOTIDE SEQUENCE [LARGE SCALE GENOMIC DNA]</scope>
    <source>
        <strain evidence="11">HR-E</strain>
    </source>
</reference>
<keyword evidence="4 7" id="KW-0067">ATP-binding</keyword>
<dbReference type="InterPro" id="IPR005190">
    <property type="entry name" value="GlnE_rpt_dom"/>
</dbReference>
<feature type="domain" description="Glutamate-ammonia ligase adenylyltransferase repeated" evidence="8">
    <location>
        <begin position="511"/>
        <end position="765"/>
    </location>
</feature>
<gene>
    <name evidence="7" type="primary">glnE</name>
    <name evidence="10" type="ORF">C5O18_05010</name>
</gene>
<evidence type="ECO:0000313" key="10">
    <source>
        <dbReference type="EMBL" id="PQA43997.1"/>
    </source>
</evidence>
<dbReference type="Gene3D" id="1.20.120.1510">
    <property type="match status" value="1"/>
</dbReference>
<evidence type="ECO:0000256" key="3">
    <source>
        <dbReference type="ARBA" id="ARBA00022741"/>
    </source>
</evidence>
<keyword evidence="6 7" id="KW-0511">Multifunctional enzyme</keyword>
<dbReference type="Gene3D" id="3.30.460.10">
    <property type="entry name" value="Beta Polymerase, domain 2"/>
    <property type="match status" value="2"/>
</dbReference>
<feature type="region of interest" description="Adenylyl transferase" evidence="7">
    <location>
        <begin position="425"/>
        <end position="906"/>
    </location>
</feature>
<dbReference type="PANTHER" id="PTHR30621">
    <property type="entry name" value="GLUTAMINE SYNTHETASE ADENYLYLTRANSFERASE"/>
    <property type="match status" value="1"/>
</dbReference>
<evidence type="ECO:0000259" key="8">
    <source>
        <dbReference type="Pfam" id="PF03710"/>
    </source>
</evidence>
<evidence type="ECO:0000256" key="2">
    <source>
        <dbReference type="ARBA" id="ARBA00022695"/>
    </source>
</evidence>
<keyword evidence="1 7" id="KW-0808">Transferase</keyword>
<dbReference type="CDD" id="cd05401">
    <property type="entry name" value="NT_GlnE_GlnD_like"/>
    <property type="match status" value="2"/>
</dbReference>
<protein>
    <recommendedName>
        <fullName evidence="7">Bifunctional glutamine synthetase adenylyltransferase/adenylyl-removing enzyme</fullName>
    </recommendedName>
    <alternativeName>
        <fullName evidence="7">ATP:glutamine synthetase adenylyltransferase</fullName>
    </alternativeName>
    <alternativeName>
        <fullName evidence="7">ATase</fullName>
    </alternativeName>
    <domain>
        <recommendedName>
            <fullName evidence="7">Glutamine synthetase adenylyl-L-tyrosine phosphorylase</fullName>
            <ecNumber evidence="7">2.7.7.89</ecNumber>
        </recommendedName>
        <alternativeName>
            <fullName evidence="7">Adenylyl removase</fullName>
            <shortName evidence="7">AR</shortName>
            <shortName evidence="7">AT-N</shortName>
        </alternativeName>
    </domain>
    <domain>
        <recommendedName>
            <fullName evidence="7">Glutamine synthetase adenylyl transferase</fullName>
            <ecNumber evidence="7">2.7.7.42</ecNumber>
        </recommendedName>
        <alternativeName>
            <fullName evidence="7">Adenylyl transferase</fullName>
            <shortName evidence="7">AT</shortName>
            <shortName evidence="7">AT-C</shortName>
        </alternativeName>
    </domain>
</protein>
<dbReference type="NCBIfam" id="NF008292">
    <property type="entry name" value="PRK11072.1"/>
    <property type="match status" value="2"/>
</dbReference>
<name>A0A2P6ASS1_9GAMM</name>
<dbReference type="SUPFAM" id="SSF81301">
    <property type="entry name" value="Nucleotidyltransferase"/>
    <property type="match status" value="2"/>
</dbReference>
<dbReference type="SUPFAM" id="SSF81593">
    <property type="entry name" value="Nucleotidyltransferase substrate binding subunit/domain"/>
    <property type="match status" value="2"/>
</dbReference>
<accession>A0A2P6ASS1</accession>
<evidence type="ECO:0000256" key="6">
    <source>
        <dbReference type="ARBA" id="ARBA00023268"/>
    </source>
</evidence>